<dbReference type="EMBL" id="NIDE01000002">
    <property type="protein sequence ID" value="OWK44971.1"/>
    <property type="molecule type" value="Genomic_DNA"/>
</dbReference>
<keyword evidence="1" id="KW-0489">Methyltransferase</keyword>
<dbReference type="RefSeq" id="WP_088252758.1">
    <property type="nucleotide sequence ID" value="NZ_NIDE01000002.1"/>
</dbReference>
<dbReference type="OrthoDB" id="257407at2"/>
<dbReference type="InterPro" id="IPR029063">
    <property type="entry name" value="SAM-dependent_MTases_sf"/>
</dbReference>
<comment type="caution">
    <text evidence="1">The sequence shown here is derived from an EMBL/GenBank/DDBJ whole genome shotgun (WGS) entry which is preliminary data.</text>
</comment>
<proteinExistence type="predicted"/>
<dbReference type="Gene3D" id="3.40.50.150">
    <property type="entry name" value="Vaccinia Virus protein VP39"/>
    <property type="match status" value="1"/>
</dbReference>
<evidence type="ECO:0000313" key="1">
    <source>
        <dbReference type="EMBL" id="OWK44971.1"/>
    </source>
</evidence>
<dbReference type="GO" id="GO:0032259">
    <property type="term" value="P:methylation"/>
    <property type="evidence" value="ECO:0007669"/>
    <property type="project" value="UniProtKB-KW"/>
</dbReference>
<keyword evidence="2" id="KW-1185">Reference proteome</keyword>
<dbReference type="PANTHER" id="PTHR43861">
    <property type="entry name" value="TRANS-ACONITATE 2-METHYLTRANSFERASE-RELATED"/>
    <property type="match status" value="1"/>
</dbReference>
<dbReference type="PANTHER" id="PTHR43861:SF1">
    <property type="entry name" value="TRANS-ACONITATE 2-METHYLTRANSFERASE"/>
    <property type="match status" value="1"/>
</dbReference>
<keyword evidence="1" id="KW-0808">Transferase</keyword>
<organism evidence="1 2">
    <name type="scientific">Fimbriiglobus ruber</name>
    <dbReference type="NCBI Taxonomy" id="1908690"/>
    <lineage>
        <taxon>Bacteria</taxon>
        <taxon>Pseudomonadati</taxon>
        <taxon>Planctomycetota</taxon>
        <taxon>Planctomycetia</taxon>
        <taxon>Gemmatales</taxon>
        <taxon>Gemmataceae</taxon>
        <taxon>Fimbriiglobus</taxon>
    </lineage>
</organism>
<accession>A0A225DUH5</accession>
<dbReference type="Proteomes" id="UP000214646">
    <property type="component" value="Unassembled WGS sequence"/>
</dbReference>
<dbReference type="Pfam" id="PF13489">
    <property type="entry name" value="Methyltransf_23"/>
    <property type="match status" value="1"/>
</dbReference>
<dbReference type="SUPFAM" id="SSF53335">
    <property type="entry name" value="S-adenosyl-L-methionine-dependent methyltransferases"/>
    <property type="match status" value="1"/>
</dbReference>
<evidence type="ECO:0000313" key="2">
    <source>
        <dbReference type="Proteomes" id="UP000214646"/>
    </source>
</evidence>
<dbReference type="CDD" id="cd02440">
    <property type="entry name" value="AdoMet_MTases"/>
    <property type="match status" value="1"/>
</dbReference>
<protein>
    <submittedName>
        <fullName evidence="1">3-demethylubiquinol 3-O-methyltransferase</fullName>
    </submittedName>
</protein>
<dbReference type="AlphaFoldDB" id="A0A225DUH5"/>
<dbReference type="GO" id="GO:0008168">
    <property type="term" value="F:methyltransferase activity"/>
    <property type="evidence" value="ECO:0007669"/>
    <property type="project" value="UniProtKB-KW"/>
</dbReference>
<sequence>MPTAPTAPPESRARGEARCLLCHSPALVPLYAGVRDRLRYVPGDREWWRCRACGSAVLVPQPRPDELPGFYPPVYSFTPELGKKSRLANWLARLEYHFFFRPQYLTQVRRVMRCTGAAGRGWRLLDIGCGRGLRLLELRGLGYEVHGLDIQPDVVRYLREELNIPAVCAGVEAAEEFYPPGSFDVVTAFYLMEHINDVTGFLRACYRLLRPGGWVAVAIPFADSIQAGLFGGRWINVTEAPRHLSLPTQKGALFAVRRAGFERARILPDSVINCAGQIGSSMIPGSTLTHAYGKPGLRAFVPRFVGAAVTLVALPFCLAENYAAGKPSLGIVCARKPDHPGPADGDVSA</sequence>
<reference evidence="2" key="1">
    <citation type="submission" date="2017-06" db="EMBL/GenBank/DDBJ databases">
        <title>Genome analysis of Fimbriiglobus ruber SP5, the first member of the order Planctomycetales with confirmed chitinolytic capability.</title>
        <authorList>
            <person name="Ravin N.V."/>
            <person name="Rakitin A.L."/>
            <person name="Ivanova A.A."/>
            <person name="Beletsky A.V."/>
            <person name="Kulichevskaya I.S."/>
            <person name="Mardanov A.V."/>
            <person name="Dedysh S.N."/>
        </authorList>
    </citation>
    <scope>NUCLEOTIDE SEQUENCE [LARGE SCALE GENOMIC DNA]</scope>
    <source>
        <strain evidence="2">SP5</strain>
    </source>
</reference>
<gene>
    <name evidence="1" type="ORF">FRUB_01302</name>
</gene>
<name>A0A225DUH5_9BACT</name>